<gene>
    <name evidence="3" type="ORF">FE263_17070</name>
</gene>
<dbReference type="AlphaFoldDB" id="A0A5R9J6H4"/>
<protein>
    <recommendedName>
        <fullName evidence="2">Restriction endonuclease type IV Mrr domain-containing protein</fullName>
    </recommendedName>
</protein>
<keyword evidence="4" id="KW-1185">Reference proteome</keyword>
<accession>A0A5R9J6H4</accession>
<dbReference type="InterPro" id="IPR007560">
    <property type="entry name" value="Restrct_endonuc_IV_Mrr"/>
</dbReference>
<proteinExistence type="predicted"/>
<evidence type="ECO:0000256" key="1">
    <source>
        <dbReference type="SAM" id="MobiDB-lite"/>
    </source>
</evidence>
<dbReference type="GO" id="GO:0003677">
    <property type="term" value="F:DNA binding"/>
    <property type="evidence" value="ECO:0007669"/>
    <property type="project" value="InterPro"/>
</dbReference>
<feature type="domain" description="Restriction endonuclease type IV Mrr" evidence="2">
    <location>
        <begin position="6"/>
        <end position="118"/>
    </location>
</feature>
<dbReference type="OrthoDB" id="1437692at2"/>
<dbReference type="Pfam" id="PF04471">
    <property type="entry name" value="Mrr_cat"/>
    <property type="match status" value="1"/>
</dbReference>
<organism evidence="3 4">
    <name type="scientific">Lichenicoccus roseus</name>
    <dbReference type="NCBI Taxonomy" id="2683649"/>
    <lineage>
        <taxon>Bacteria</taxon>
        <taxon>Pseudomonadati</taxon>
        <taxon>Pseudomonadota</taxon>
        <taxon>Alphaproteobacteria</taxon>
        <taxon>Acetobacterales</taxon>
        <taxon>Acetobacteraceae</taxon>
        <taxon>Lichenicoccus</taxon>
    </lineage>
</organism>
<dbReference type="EMBL" id="VCDI01000007">
    <property type="protein sequence ID" value="TLU71221.1"/>
    <property type="molecule type" value="Genomic_DNA"/>
</dbReference>
<dbReference type="GO" id="GO:0004519">
    <property type="term" value="F:endonuclease activity"/>
    <property type="evidence" value="ECO:0007669"/>
    <property type="project" value="InterPro"/>
</dbReference>
<evidence type="ECO:0000313" key="4">
    <source>
        <dbReference type="Proteomes" id="UP000305654"/>
    </source>
</evidence>
<dbReference type="SUPFAM" id="SSF52980">
    <property type="entry name" value="Restriction endonuclease-like"/>
    <property type="match status" value="1"/>
</dbReference>
<dbReference type="GO" id="GO:0009307">
    <property type="term" value="P:DNA restriction-modification system"/>
    <property type="evidence" value="ECO:0007669"/>
    <property type="project" value="InterPro"/>
</dbReference>
<name>A0A5R9J6H4_9PROT</name>
<sequence length="386" mass="42004">MALPKGAGLEELARAFFARQGFLAIRSVSIQFEDEEVTDVDVWLYGRQGGGVRTRALIDVKDKKSPKAFERIMWARGMQLALGADRAIVTTTDTSSKVTRFAQQQKVALLTGAFLRRWSGGDVLHDRLSLEEFISNIQTYESHKQDGDWIRQIASAKSAVVSLAPYPAFNKAIGSFRFFAERAQTRPQHRELAVRGAFLSAALASMALDAALEKLAFEEAPVRHKLLHAGITFGDAGDNRVKSSIETVLAVISKGVKNGRALARQTSDALDQMFSNVRAEIVADFFAAEKNAALLFPVARELEARSHMRRRSDLMALSIEAKAVVGVFADYIGAKRMALLSDEFVSVEPTGLSPFPDVPSKVVDAGTDKAAAEQDEAAAERAASGS</sequence>
<evidence type="ECO:0000313" key="3">
    <source>
        <dbReference type="EMBL" id="TLU71221.1"/>
    </source>
</evidence>
<dbReference type="Proteomes" id="UP000305654">
    <property type="component" value="Unassembled WGS sequence"/>
</dbReference>
<dbReference type="InterPro" id="IPR011335">
    <property type="entry name" value="Restrct_endonuc-II-like"/>
</dbReference>
<evidence type="ECO:0000259" key="2">
    <source>
        <dbReference type="Pfam" id="PF04471"/>
    </source>
</evidence>
<comment type="caution">
    <text evidence="3">The sequence shown here is derived from an EMBL/GenBank/DDBJ whole genome shotgun (WGS) entry which is preliminary data.</text>
</comment>
<reference evidence="3 4" key="1">
    <citation type="submission" date="2019-05" db="EMBL/GenBank/DDBJ databases">
        <authorList>
            <person name="Pankratov T."/>
            <person name="Grouzdev D."/>
        </authorList>
    </citation>
    <scope>NUCLEOTIDE SEQUENCE [LARGE SCALE GENOMIC DNA]</scope>
    <source>
        <strain evidence="3 4">KEBCLARHB70R</strain>
    </source>
</reference>
<feature type="region of interest" description="Disordered" evidence="1">
    <location>
        <begin position="366"/>
        <end position="386"/>
    </location>
</feature>